<evidence type="ECO:0000256" key="5">
    <source>
        <dbReference type="SAM" id="SignalP"/>
    </source>
</evidence>
<dbReference type="OrthoDB" id="9773738at2"/>
<dbReference type="GO" id="GO:0046872">
    <property type="term" value="F:metal ion binding"/>
    <property type="evidence" value="ECO:0007669"/>
    <property type="project" value="UniProtKB-KW"/>
</dbReference>
<dbReference type="Gene3D" id="3.60.15.10">
    <property type="entry name" value="Ribonuclease Z/Hydroxyacylglutathione hydrolase-like"/>
    <property type="match status" value="1"/>
</dbReference>
<dbReference type="Pfam" id="PF00753">
    <property type="entry name" value="Lactamase_B"/>
    <property type="match status" value="1"/>
</dbReference>
<dbReference type="GO" id="GO:0016787">
    <property type="term" value="F:hydrolase activity"/>
    <property type="evidence" value="ECO:0007669"/>
    <property type="project" value="UniProtKB-KW"/>
</dbReference>
<evidence type="ECO:0000256" key="3">
    <source>
        <dbReference type="ARBA" id="ARBA00022801"/>
    </source>
</evidence>
<sequence length="301" mass="31882">MKLTRRIFLGAASAAALFPVRSFAATQIDFGDVAITSVSDGHLSLPPAFALTGLSPEEIADLSARHNLPADLHKPPCNLTLLWQGERLVLFDAGAGPDFMGSAGKVSASLEAIGVSPEEITDLVITHAHPDHIWGLLDDFDEPVFPNAALAMGAREFAYWTDPGTAATIGVERESFAAGAMRRLKPFADSIRLLQDGEELMPGVSARLTAGHTPGHMSYEIATPEGRLWVIGDAIGNGHIALERPEFESSSDQDPPLGARTRSALLKALAASGDAVIGYHLPGSGLGRIRAEGAAFRFEEI</sequence>
<feature type="domain" description="Metallo-beta-lactamase" evidence="6">
    <location>
        <begin position="76"/>
        <end position="280"/>
    </location>
</feature>
<dbReference type="EMBL" id="SBLC01000013">
    <property type="protein sequence ID" value="RWY40952.1"/>
    <property type="molecule type" value="Genomic_DNA"/>
</dbReference>
<dbReference type="Proteomes" id="UP000287168">
    <property type="component" value="Unassembled WGS sequence"/>
</dbReference>
<dbReference type="SUPFAM" id="SSF56281">
    <property type="entry name" value="Metallo-hydrolase/oxidoreductase"/>
    <property type="match status" value="1"/>
</dbReference>
<dbReference type="PANTHER" id="PTHR42978">
    <property type="entry name" value="QUORUM-QUENCHING LACTONASE YTNP-RELATED-RELATED"/>
    <property type="match status" value="1"/>
</dbReference>
<feature type="signal peptide" evidence="5">
    <location>
        <begin position="1"/>
        <end position="24"/>
    </location>
</feature>
<comment type="similarity">
    <text evidence="1">Belongs to the metallo-beta-lactamase superfamily.</text>
</comment>
<keyword evidence="8" id="KW-1185">Reference proteome</keyword>
<gene>
    <name evidence="7" type="ORF">EP867_10710</name>
</gene>
<dbReference type="InterPro" id="IPR001279">
    <property type="entry name" value="Metallo-B-lactamas"/>
</dbReference>
<evidence type="ECO:0000313" key="8">
    <source>
        <dbReference type="Proteomes" id="UP000287168"/>
    </source>
</evidence>
<evidence type="ECO:0000256" key="1">
    <source>
        <dbReference type="ARBA" id="ARBA00007749"/>
    </source>
</evidence>
<keyword evidence="5" id="KW-0732">Signal</keyword>
<dbReference type="AlphaFoldDB" id="A0A3S3YIK3"/>
<name>A0A3S3YIK3_9RHOB</name>
<evidence type="ECO:0000313" key="7">
    <source>
        <dbReference type="EMBL" id="RWY40952.1"/>
    </source>
</evidence>
<dbReference type="CDD" id="cd07720">
    <property type="entry name" value="OPHC2-like_MBL-fold"/>
    <property type="match status" value="1"/>
</dbReference>
<keyword evidence="2" id="KW-0479">Metal-binding</keyword>
<evidence type="ECO:0000256" key="2">
    <source>
        <dbReference type="ARBA" id="ARBA00022723"/>
    </source>
</evidence>
<evidence type="ECO:0000256" key="4">
    <source>
        <dbReference type="ARBA" id="ARBA00022833"/>
    </source>
</evidence>
<evidence type="ECO:0000259" key="6">
    <source>
        <dbReference type="SMART" id="SM00849"/>
    </source>
</evidence>
<protein>
    <submittedName>
        <fullName evidence="7">MBL fold metallo-hydrolase</fullName>
    </submittedName>
</protein>
<keyword evidence="4" id="KW-0862">Zinc</keyword>
<keyword evidence="3 7" id="KW-0378">Hydrolase</keyword>
<accession>A0A3S3YIK3</accession>
<reference evidence="7 8" key="1">
    <citation type="journal article" date="2015" name="Int. J. Syst. Evol. Microbiol.">
        <title>Gemmobacter intermedius sp. nov., isolated from a white stork (Ciconia ciconia).</title>
        <authorList>
            <person name="Kampfer P."/>
            <person name="Jerzak L."/>
            <person name="Wilharm G."/>
            <person name="Golke J."/>
            <person name="Busse H.J."/>
            <person name="Glaeser S.P."/>
        </authorList>
    </citation>
    <scope>NUCLEOTIDE SEQUENCE [LARGE SCALE GENOMIC DNA]</scope>
    <source>
        <strain evidence="7 8">119/4</strain>
    </source>
</reference>
<feature type="chain" id="PRO_5018735297" evidence="5">
    <location>
        <begin position="25"/>
        <end position="301"/>
    </location>
</feature>
<dbReference type="InterPro" id="IPR036866">
    <property type="entry name" value="RibonucZ/Hydroxyglut_hydro"/>
</dbReference>
<dbReference type="PANTHER" id="PTHR42978:SF6">
    <property type="entry name" value="QUORUM-QUENCHING LACTONASE YTNP-RELATED"/>
    <property type="match status" value="1"/>
</dbReference>
<dbReference type="SMART" id="SM00849">
    <property type="entry name" value="Lactamase_B"/>
    <property type="match status" value="1"/>
</dbReference>
<dbReference type="InterPro" id="IPR051013">
    <property type="entry name" value="MBL_superfamily_lactonases"/>
</dbReference>
<comment type="caution">
    <text evidence="7">The sequence shown here is derived from an EMBL/GenBank/DDBJ whole genome shotgun (WGS) entry which is preliminary data.</text>
</comment>
<proteinExistence type="inferred from homology"/>
<organism evidence="7 8">
    <name type="scientific">Falsigemmobacter intermedius</name>
    <dbReference type="NCBI Taxonomy" id="1553448"/>
    <lineage>
        <taxon>Bacteria</taxon>
        <taxon>Pseudomonadati</taxon>
        <taxon>Pseudomonadota</taxon>
        <taxon>Alphaproteobacteria</taxon>
        <taxon>Rhodobacterales</taxon>
        <taxon>Paracoccaceae</taxon>
        <taxon>Falsigemmobacter</taxon>
    </lineage>
</organism>
<dbReference type="RefSeq" id="WP_128489011.1">
    <property type="nucleotide sequence ID" value="NZ_JBHLXB010000003.1"/>
</dbReference>